<dbReference type="Pfam" id="PF00172">
    <property type="entry name" value="Zn_clus"/>
    <property type="match status" value="1"/>
</dbReference>
<dbReference type="PANTHER" id="PTHR47256">
    <property type="entry name" value="ZN(II)2CYS6 TRANSCRIPTION FACTOR (EUROFUNG)-RELATED"/>
    <property type="match status" value="1"/>
</dbReference>
<dbReference type="AlphaFoldDB" id="A0A6A5T3J0"/>
<dbReference type="Proteomes" id="UP000800038">
    <property type="component" value="Unassembled WGS sequence"/>
</dbReference>
<evidence type="ECO:0000313" key="5">
    <source>
        <dbReference type="Proteomes" id="UP000800038"/>
    </source>
</evidence>
<evidence type="ECO:0000313" key="4">
    <source>
        <dbReference type="EMBL" id="KAF1947555.1"/>
    </source>
</evidence>
<accession>A0A6A5T3J0</accession>
<dbReference type="Gene3D" id="4.10.240.10">
    <property type="entry name" value="Zn(2)-C6 fungal-type DNA-binding domain"/>
    <property type="match status" value="1"/>
</dbReference>
<protein>
    <recommendedName>
        <fullName evidence="3">Zn(2)-C6 fungal-type domain-containing protein</fullName>
    </recommendedName>
</protein>
<dbReference type="InterPro" id="IPR001138">
    <property type="entry name" value="Zn2Cys6_DnaBD"/>
</dbReference>
<keyword evidence="5" id="KW-1185">Reference proteome</keyword>
<feature type="compositionally biased region" description="Polar residues" evidence="2">
    <location>
        <begin position="715"/>
        <end position="736"/>
    </location>
</feature>
<feature type="region of interest" description="Disordered" evidence="2">
    <location>
        <begin position="1"/>
        <end position="23"/>
    </location>
</feature>
<dbReference type="GO" id="GO:0000981">
    <property type="term" value="F:DNA-binding transcription factor activity, RNA polymerase II-specific"/>
    <property type="evidence" value="ECO:0007669"/>
    <property type="project" value="InterPro"/>
</dbReference>
<dbReference type="EMBL" id="ML975998">
    <property type="protein sequence ID" value="KAF1947555.1"/>
    <property type="molecule type" value="Genomic_DNA"/>
</dbReference>
<gene>
    <name evidence="4" type="ORF">EJ02DRAFT_92320</name>
</gene>
<dbReference type="SUPFAM" id="SSF57701">
    <property type="entry name" value="Zn2/Cys6 DNA-binding domain"/>
    <property type="match status" value="1"/>
</dbReference>
<sequence>MSNFRDIAPRPLDLAPAPVESTGARARPSKVAVACNACRTKRTKCDGARPCCGTCIDRDSTCKYSPPPAPVLAQSQKKKIEQLQKDKASLYEVLWFLRTKSPDKATALLQHIRSAQGEDVGAILKNFDANHVASFEHADEPNQFTDDSPSTESSVPTQITLPEVLEHPRLSASPKGQARGPGIALHLLSQAQQNATVEFLDPPINMFFNCVGALFYVMNRNDVRARYKAITASGNSHLPLGAFFSNESTSQLKTCAAELAGMAAIGVVHFQLADPEKAPPAELADYFYDVAKLGLDSAILYDPLRSMKLCALLGMYNIVVKATVALAYIELGLSLARNNKLSLTVYPPGWSVSDYDDIRRTHRTLVHLHCWLSASLDYTSHSLGPSHQLASVDNLNAPPEDMIRQECVKVTIIKAALLQHLPAQAPVPETTVFEFRAQLSRFHAQLPHWMSIGSLLGGNGGVHVMPELRPLIFYVHLFYLSAMMLLSRRLIIAYVSLDAIGKVHLPQEACLAIQEGYEAAQRNARVINLMLHEGNVVQFCWLCIYTAYTAGVMVAYKAAQKALYGRPFADELELLNKCISVLDFCAHKDAAACKFRDILAFHLKTLQDHHVATDGLYDSATPEDVPMADYLFTFHNGTSELHIAARDLLRVIHHPFSGLENVANQKTLSNMAETTLGAHLEWAYELNGVDCAYQQESSEHPGPTNVIPEPINMDGATSGQDASTQDMSMQNMSAQPQGIPWSTWTPPSWQAMFPEIHQ</sequence>
<feature type="domain" description="Zn(2)-C6 fungal-type" evidence="3">
    <location>
        <begin position="34"/>
        <end position="64"/>
    </location>
</feature>
<dbReference type="PROSITE" id="PS00463">
    <property type="entry name" value="ZN2_CY6_FUNGAL_1"/>
    <property type="match status" value="1"/>
</dbReference>
<name>A0A6A5T3J0_9PLEO</name>
<dbReference type="CDD" id="cd00067">
    <property type="entry name" value="GAL4"/>
    <property type="match status" value="1"/>
</dbReference>
<evidence type="ECO:0000256" key="1">
    <source>
        <dbReference type="ARBA" id="ARBA00023242"/>
    </source>
</evidence>
<dbReference type="GO" id="GO:0008270">
    <property type="term" value="F:zinc ion binding"/>
    <property type="evidence" value="ECO:0007669"/>
    <property type="project" value="InterPro"/>
</dbReference>
<proteinExistence type="predicted"/>
<dbReference type="InterPro" id="IPR036864">
    <property type="entry name" value="Zn2-C6_fun-type_DNA-bd_sf"/>
</dbReference>
<dbReference type="PROSITE" id="PS50048">
    <property type="entry name" value="ZN2_CY6_FUNGAL_2"/>
    <property type="match status" value="1"/>
</dbReference>
<dbReference type="InterPro" id="IPR053187">
    <property type="entry name" value="Notoamide_regulator"/>
</dbReference>
<dbReference type="SMART" id="SM00066">
    <property type="entry name" value="GAL4"/>
    <property type="match status" value="1"/>
</dbReference>
<reference evidence="4" key="1">
    <citation type="journal article" date="2020" name="Stud. Mycol.">
        <title>101 Dothideomycetes genomes: a test case for predicting lifestyles and emergence of pathogens.</title>
        <authorList>
            <person name="Haridas S."/>
            <person name="Albert R."/>
            <person name="Binder M."/>
            <person name="Bloem J."/>
            <person name="Labutti K."/>
            <person name="Salamov A."/>
            <person name="Andreopoulos B."/>
            <person name="Baker S."/>
            <person name="Barry K."/>
            <person name="Bills G."/>
            <person name="Bluhm B."/>
            <person name="Cannon C."/>
            <person name="Castanera R."/>
            <person name="Culley D."/>
            <person name="Daum C."/>
            <person name="Ezra D."/>
            <person name="Gonzalez J."/>
            <person name="Henrissat B."/>
            <person name="Kuo A."/>
            <person name="Liang C."/>
            <person name="Lipzen A."/>
            <person name="Lutzoni F."/>
            <person name="Magnuson J."/>
            <person name="Mondo S."/>
            <person name="Nolan M."/>
            <person name="Ohm R."/>
            <person name="Pangilinan J."/>
            <person name="Park H.-J."/>
            <person name="Ramirez L."/>
            <person name="Alfaro M."/>
            <person name="Sun H."/>
            <person name="Tritt A."/>
            <person name="Yoshinaga Y."/>
            <person name="Zwiers L.-H."/>
            <person name="Turgeon B."/>
            <person name="Goodwin S."/>
            <person name="Spatafora J."/>
            <person name="Crous P."/>
            <person name="Grigoriev I."/>
        </authorList>
    </citation>
    <scope>NUCLEOTIDE SEQUENCE</scope>
    <source>
        <strain evidence="4">CBS 161.51</strain>
    </source>
</reference>
<feature type="region of interest" description="Disordered" evidence="2">
    <location>
        <begin position="695"/>
        <end position="736"/>
    </location>
</feature>
<evidence type="ECO:0000259" key="3">
    <source>
        <dbReference type="PROSITE" id="PS50048"/>
    </source>
</evidence>
<organism evidence="4 5">
    <name type="scientific">Clathrospora elynae</name>
    <dbReference type="NCBI Taxonomy" id="706981"/>
    <lineage>
        <taxon>Eukaryota</taxon>
        <taxon>Fungi</taxon>
        <taxon>Dikarya</taxon>
        <taxon>Ascomycota</taxon>
        <taxon>Pezizomycotina</taxon>
        <taxon>Dothideomycetes</taxon>
        <taxon>Pleosporomycetidae</taxon>
        <taxon>Pleosporales</taxon>
        <taxon>Diademaceae</taxon>
        <taxon>Clathrospora</taxon>
    </lineage>
</organism>
<dbReference type="CDD" id="cd12148">
    <property type="entry name" value="fungal_TF_MHR"/>
    <property type="match status" value="1"/>
</dbReference>
<keyword evidence="1" id="KW-0539">Nucleus</keyword>
<dbReference type="OrthoDB" id="1919336at2759"/>
<dbReference type="PANTHER" id="PTHR47256:SF1">
    <property type="entry name" value="ZN(II)2CYS6 TRANSCRIPTION FACTOR (EUROFUNG)"/>
    <property type="match status" value="1"/>
</dbReference>
<evidence type="ECO:0000256" key="2">
    <source>
        <dbReference type="SAM" id="MobiDB-lite"/>
    </source>
</evidence>